<organism evidence="3 4">
    <name type="scientific">Sphaerisporangium rufum</name>
    <dbReference type="NCBI Taxonomy" id="1381558"/>
    <lineage>
        <taxon>Bacteria</taxon>
        <taxon>Bacillati</taxon>
        <taxon>Actinomycetota</taxon>
        <taxon>Actinomycetes</taxon>
        <taxon>Streptosporangiales</taxon>
        <taxon>Streptosporangiaceae</taxon>
        <taxon>Sphaerisporangium</taxon>
    </lineage>
</organism>
<keyword evidence="2" id="KW-0472">Membrane</keyword>
<comment type="caution">
    <text evidence="3">The sequence shown here is derived from an EMBL/GenBank/DDBJ whole genome shotgun (WGS) entry which is preliminary data.</text>
</comment>
<keyword evidence="4" id="KW-1185">Reference proteome</keyword>
<feature type="compositionally biased region" description="Low complexity" evidence="1">
    <location>
        <begin position="210"/>
        <end position="222"/>
    </location>
</feature>
<reference evidence="3" key="1">
    <citation type="submission" date="2021-01" db="EMBL/GenBank/DDBJ databases">
        <title>Whole genome shotgun sequence of Sphaerisporangium rufum NBRC 109079.</title>
        <authorList>
            <person name="Komaki H."/>
            <person name="Tamura T."/>
        </authorList>
    </citation>
    <scope>NUCLEOTIDE SEQUENCE</scope>
    <source>
        <strain evidence="3">NBRC 109079</strain>
    </source>
</reference>
<feature type="compositionally biased region" description="Basic and acidic residues" evidence="1">
    <location>
        <begin position="242"/>
        <end position="251"/>
    </location>
</feature>
<dbReference type="Proteomes" id="UP000655287">
    <property type="component" value="Unassembled WGS sequence"/>
</dbReference>
<dbReference type="AlphaFoldDB" id="A0A919R5S2"/>
<protein>
    <recommendedName>
        <fullName evidence="5">Gram-positive cocci surface proteins LPxTG domain-containing protein</fullName>
    </recommendedName>
</protein>
<sequence length="298" mass="29335">MLKSQARRRVAARGAVAGAVGLGVALFAVPALSAPVGPSPVTYTCALGTGGQPALTLNLEMQLNDGGVTPTPNATVPLTWVIGQPTSSPLFNAPVPIPSGAAIVVNGDLLATGRPVNSPSPSATVTLKAAGTATAPSAIPTTTQFQLPAATATVIPRAAGTFVVKPGPFTLQISAATGTTPTLLTCTPAAAANPASATPVPMTIVVASGGSPSVSPTVSPTASPSPSPTRSPKPTRTVWETVTKKPTDQVTRRPSGGAATGGGGDAGPDGRMFIMAGTMAVLAAGAGGLMMRRRPQRG</sequence>
<dbReference type="RefSeq" id="WP_203989950.1">
    <property type="nucleotide sequence ID" value="NZ_BOOU01000063.1"/>
</dbReference>
<feature type="transmembrane region" description="Helical" evidence="2">
    <location>
        <begin position="272"/>
        <end position="291"/>
    </location>
</feature>
<evidence type="ECO:0000313" key="4">
    <source>
        <dbReference type="Proteomes" id="UP000655287"/>
    </source>
</evidence>
<keyword evidence="2" id="KW-1133">Transmembrane helix</keyword>
<gene>
    <name evidence="3" type="ORF">Sru01_47700</name>
</gene>
<dbReference type="EMBL" id="BOOU01000063">
    <property type="protein sequence ID" value="GII79788.1"/>
    <property type="molecule type" value="Genomic_DNA"/>
</dbReference>
<feature type="region of interest" description="Disordered" evidence="1">
    <location>
        <begin position="210"/>
        <end position="269"/>
    </location>
</feature>
<keyword evidence="2" id="KW-0812">Transmembrane</keyword>
<name>A0A919R5S2_9ACTN</name>
<evidence type="ECO:0000256" key="2">
    <source>
        <dbReference type="SAM" id="Phobius"/>
    </source>
</evidence>
<feature type="compositionally biased region" description="Gly residues" evidence="1">
    <location>
        <begin position="258"/>
        <end position="267"/>
    </location>
</feature>
<accession>A0A919R5S2</accession>
<proteinExistence type="predicted"/>
<evidence type="ECO:0000313" key="3">
    <source>
        <dbReference type="EMBL" id="GII79788.1"/>
    </source>
</evidence>
<evidence type="ECO:0000256" key="1">
    <source>
        <dbReference type="SAM" id="MobiDB-lite"/>
    </source>
</evidence>
<evidence type="ECO:0008006" key="5">
    <source>
        <dbReference type="Google" id="ProtNLM"/>
    </source>
</evidence>